<reference evidence="2 3" key="1">
    <citation type="journal article" date="2023" name="Life. Sci Alliance">
        <title>Evolutionary insights into 3D genome organization and epigenetic landscape of Vigna mungo.</title>
        <authorList>
            <person name="Junaid A."/>
            <person name="Singh B."/>
            <person name="Bhatia S."/>
        </authorList>
    </citation>
    <scope>NUCLEOTIDE SEQUENCE [LARGE SCALE GENOMIC DNA]</scope>
    <source>
        <strain evidence="2">Urdbean</strain>
    </source>
</reference>
<keyword evidence="3" id="KW-1185">Reference proteome</keyword>
<dbReference type="EMBL" id="CP144696">
    <property type="protein sequence ID" value="WVZ12065.1"/>
    <property type="molecule type" value="Genomic_DNA"/>
</dbReference>
<protein>
    <submittedName>
        <fullName evidence="2">Uncharacterized protein</fullName>
    </submittedName>
</protein>
<evidence type="ECO:0000313" key="3">
    <source>
        <dbReference type="Proteomes" id="UP001374535"/>
    </source>
</evidence>
<dbReference type="AlphaFoldDB" id="A0AAQ3NLN4"/>
<feature type="region of interest" description="Disordered" evidence="1">
    <location>
        <begin position="1"/>
        <end position="40"/>
    </location>
</feature>
<evidence type="ECO:0000313" key="2">
    <source>
        <dbReference type="EMBL" id="WVZ12065.1"/>
    </source>
</evidence>
<organism evidence="2 3">
    <name type="scientific">Vigna mungo</name>
    <name type="common">Black gram</name>
    <name type="synonym">Phaseolus mungo</name>
    <dbReference type="NCBI Taxonomy" id="3915"/>
    <lineage>
        <taxon>Eukaryota</taxon>
        <taxon>Viridiplantae</taxon>
        <taxon>Streptophyta</taxon>
        <taxon>Embryophyta</taxon>
        <taxon>Tracheophyta</taxon>
        <taxon>Spermatophyta</taxon>
        <taxon>Magnoliopsida</taxon>
        <taxon>eudicotyledons</taxon>
        <taxon>Gunneridae</taxon>
        <taxon>Pentapetalae</taxon>
        <taxon>rosids</taxon>
        <taxon>fabids</taxon>
        <taxon>Fabales</taxon>
        <taxon>Fabaceae</taxon>
        <taxon>Papilionoideae</taxon>
        <taxon>50 kb inversion clade</taxon>
        <taxon>NPAAA clade</taxon>
        <taxon>indigoferoid/millettioid clade</taxon>
        <taxon>Phaseoleae</taxon>
        <taxon>Vigna</taxon>
    </lineage>
</organism>
<evidence type="ECO:0000256" key="1">
    <source>
        <dbReference type="SAM" id="MobiDB-lite"/>
    </source>
</evidence>
<gene>
    <name evidence="2" type="ORF">V8G54_016595</name>
</gene>
<proteinExistence type="predicted"/>
<sequence length="132" mass="14660">MENDWPLKSHCGSVTQNKKKKREKERENDTHTCGNGAMVTPQIPDEVKSLEAAVHRSLPEFGCGRTQSKNRRIFAQRIFCDRMSIFDVFDVLGVVLGVFDPSEAISEAEVGEAPLEQILEDPDVQATADAAE</sequence>
<name>A0AAQ3NLN4_VIGMU</name>
<dbReference type="Proteomes" id="UP001374535">
    <property type="component" value="Chromosome 5"/>
</dbReference>
<accession>A0AAQ3NLN4</accession>